<keyword evidence="1" id="KW-1133">Transmembrane helix</keyword>
<dbReference type="Gene3D" id="1.20.1070.10">
    <property type="entry name" value="Rhodopsin 7-helix transmembrane proteins"/>
    <property type="match status" value="1"/>
</dbReference>
<proteinExistence type="predicted"/>
<dbReference type="EMBL" id="CAJNOQ010018879">
    <property type="protein sequence ID" value="CAF1438499.1"/>
    <property type="molecule type" value="Genomic_DNA"/>
</dbReference>
<keyword evidence="4" id="KW-1185">Reference proteome</keyword>
<evidence type="ECO:0000313" key="3">
    <source>
        <dbReference type="EMBL" id="CAF4315430.1"/>
    </source>
</evidence>
<feature type="transmembrane region" description="Helical" evidence="1">
    <location>
        <begin position="79"/>
        <end position="99"/>
    </location>
</feature>
<dbReference type="OrthoDB" id="9990906at2759"/>
<keyword evidence="1" id="KW-0812">Transmembrane</keyword>
<accession>A0A815NJM8</accession>
<sequence length="183" mass="20628">MPTVLLVTIGILIVSAGFNGHFLVPQIFGRLPAGVMTILIPGIILLIFSLDTFRRLGRNSLIHDKARARRRAYLDKQMLLIMLTNITLFVITTLPVGLYNILQSTVLHSLMTQTQQLQLFSIFTFVAGINYTIGFYLHSLTSPLFRQEFMHAIKWGRSGDRVVPITETDMMVGTVLTVTRVHK</sequence>
<evidence type="ECO:0000313" key="2">
    <source>
        <dbReference type="EMBL" id="CAF1438499.1"/>
    </source>
</evidence>
<protein>
    <submittedName>
        <fullName evidence="2">Uncharacterized protein</fullName>
    </submittedName>
</protein>
<name>A0A815NJM8_9BILA</name>
<dbReference type="Proteomes" id="UP000663829">
    <property type="component" value="Unassembled WGS sequence"/>
</dbReference>
<evidence type="ECO:0000313" key="4">
    <source>
        <dbReference type="Proteomes" id="UP000663829"/>
    </source>
</evidence>
<dbReference type="Proteomes" id="UP000681722">
    <property type="component" value="Unassembled WGS sequence"/>
</dbReference>
<comment type="caution">
    <text evidence="2">The sequence shown here is derived from an EMBL/GenBank/DDBJ whole genome shotgun (WGS) entry which is preliminary data.</text>
</comment>
<evidence type="ECO:0000256" key="1">
    <source>
        <dbReference type="SAM" id="Phobius"/>
    </source>
</evidence>
<feature type="transmembrane region" description="Helical" evidence="1">
    <location>
        <begin position="27"/>
        <end position="48"/>
    </location>
</feature>
<reference evidence="2" key="1">
    <citation type="submission" date="2021-02" db="EMBL/GenBank/DDBJ databases">
        <authorList>
            <person name="Nowell W R."/>
        </authorList>
    </citation>
    <scope>NUCLEOTIDE SEQUENCE</scope>
</reference>
<dbReference type="SUPFAM" id="SSF81321">
    <property type="entry name" value="Family A G protein-coupled receptor-like"/>
    <property type="match status" value="1"/>
</dbReference>
<keyword evidence="1" id="KW-0472">Membrane</keyword>
<organism evidence="2 4">
    <name type="scientific">Didymodactylos carnosus</name>
    <dbReference type="NCBI Taxonomy" id="1234261"/>
    <lineage>
        <taxon>Eukaryota</taxon>
        <taxon>Metazoa</taxon>
        <taxon>Spiralia</taxon>
        <taxon>Gnathifera</taxon>
        <taxon>Rotifera</taxon>
        <taxon>Eurotatoria</taxon>
        <taxon>Bdelloidea</taxon>
        <taxon>Philodinida</taxon>
        <taxon>Philodinidae</taxon>
        <taxon>Didymodactylos</taxon>
    </lineage>
</organism>
<gene>
    <name evidence="2" type="ORF">GPM918_LOCUS34286</name>
    <name evidence="3" type="ORF">SRO942_LOCUS34982</name>
</gene>
<dbReference type="AlphaFoldDB" id="A0A815NJM8"/>
<feature type="transmembrane region" description="Helical" evidence="1">
    <location>
        <begin position="119"/>
        <end position="137"/>
    </location>
</feature>
<dbReference type="EMBL" id="CAJOBC010084318">
    <property type="protein sequence ID" value="CAF4315430.1"/>
    <property type="molecule type" value="Genomic_DNA"/>
</dbReference>